<name>A0AAV5U4N9_9BILA</name>
<organism evidence="1 2">
    <name type="scientific">Pristionchus entomophagus</name>
    <dbReference type="NCBI Taxonomy" id="358040"/>
    <lineage>
        <taxon>Eukaryota</taxon>
        <taxon>Metazoa</taxon>
        <taxon>Ecdysozoa</taxon>
        <taxon>Nematoda</taxon>
        <taxon>Chromadorea</taxon>
        <taxon>Rhabditida</taxon>
        <taxon>Rhabditina</taxon>
        <taxon>Diplogasteromorpha</taxon>
        <taxon>Diplogasteroidea</taxon>
        <taxon>Neodiplogasteridae</taxon>
        <taxon>Pristionchus</taxon>
    </lineage>
</organism>
<dbReference type="AlphaFoldDB" id="A0AAV5U4N9"/>
<dbReference type="Proteomes" id="UP001432027">
    <property type="component" value="Unassembled WGS sequence"/>
</dbReference>
<gene>
    <name evidence="1" type="ORF">PENTCL1PPCAC_24020</name>
</gene>
<keyword evidence="2" id="KW-1185">Reference proteome</keyword>
<feature type="non-terminal residue" evidence="1">
    <location>
        <position position="1"/>
    </location>
</feature>
<evidence type="ECO:0000313" key="1">
    <source>
        <dbReference type="EMBL" id="GMT01846.1"/>
    </source>
</evidence>
<proteinExistence type="predicted"/>
<evidence type="ECO:0000313" key="2">
    <source>
        <dbReference type="Proteomes" id="UP001432027"/>
    </source>
</evidence>
<dbReference type="EMBL" id="BTSX01000005">
    <property type="protein sequence ID" value="GMT01846.1"/>
    <property type="molecule type" value="Genomic_DNA"/>
</dbReference>
<accession>A0AAV5U4N9</accession>
<reference evidence="1" key="1">
    <citation type="submission" date="2023-10" db="EMBL/GenBank/DDBJ databases">
        <title>Genome assembly of Pristionchus species.</title>
        <authorList>
            <person name="Yoshida K."/>
            <person name="Sommer R.J."/>
        </authorList>
    </citation>
    <scope>NUCLEOTIDE SEQUENCE</scope>
    <source>
        <strain evidence="1">RS0144</strain>
    </source>
</reference>
<protein>
    <submittedName>
        <fullName evidence="1">Uncharacterized protein</fullName>
    </submittedName>
</protein>
<feature type="non-terminal residue" evidence="1">
    <location>
        <position position="71"/>
    </location>
</feature>
<sequence>PAYMPWPSHRPAVNLPFFQSEMIKYFSSQSVNLDVGPSSHSGGLDLPFNDLTTLRFFFNLGVQQSRVILLS</sequence>
<comment type="caution">
    <text evidence="1">The sequence shown here is derived from an EMBL/GenBank/DDBJ whole genome shotgun (WGS) entry which is preliminary data.</text>
</comment>